<name>A0AAU9U519_EUPED</name>
<feature type="region of interest" description="Disordered" evidence="1">
    <location>
        <begin position="211"/>
        <end position="243"/>
    </location>
</feature>
<keyword evidence="4" id="KW-1185">Reference proteome</keyword>
<evidence type="ECO:0000256" key="1">
    <source>
        <dbReference type="SAM" id="MobiDB-lite"/>
    </source>
</evidence>
<proteinExistence type="predicted"/>
<dbReference type="Pfam" id="PF09752">
    <property type="entry name" value="ABHD18"/>
    <property type="match status" value="1"/>
</dbReference>
<evidence type="ECO:0000256" key="2">
    <source>
        <dbReference type="SAM" id="SignalP"/>
    </source>
</evidence>
<dbReference type="InterPro" id="IPR019149">
    <property type="entry name" value="ABHD18"/>
</dbReference>
<organism evidence="3 4">
    <name type="scientific">Euphydryas editha</name>
    <name type="common">Edith's checkerspot</name>
    <dbReference type="NCBI Taxonomy" id="104508"/>
    <lineage>
        <taxon>Eukaryota</taxon>
        <taxon>Metazoa</taxon>
        <taxon>Ecdysozoa</taxon>
        <taxon>Arthropoda</taxon>
        <taxon>Hexapoda</taxon>
        <taxon>Insecta</taxon>
        <taxon>Pterygota</taxon>
        <taxon>Neoptera</taxon>
        <taxon>Endopterygota</taxon>
        <taxon>Lepidoptera</taxon>
        <taxon>Glossata</taxon>
        <taxon>Ditrysia</taxon>
        <taxon>Papilionoidea</taxon>
        <taxon>Nymphalidae</taxon>
        <taxon>Nymphalinae</taxon>
        <taxon>Euphydryas</taxon>
    </lineage>
</organism>
<evidence type="ECO:0008006" key="5">
    <source>
        <dbReference type="Google" id="ProtNLM"/>
    </source>
</evidence>
<feature type="compositionally biased region" description="Basic and acidic residues" evidence="1">
    <location>
        <begin position="211"/>
        <end position="221"/>
    </location>
</feature>
<comment type="caution">
    <text evidence="3">The sequence shown here is derived from an EMBL/GenBank/DDBJ whole genome shotgun (WGS) entry which is preliminary data.</text>
</comment>
<dbReference type="EMBL" id="CAKOGL010000013">
    <property type="protein sequence ID" value="CAH2093897.1"/>
    <property type="molecule type" value="Genomic_DNA"/>
</dbReference>
<dbReference type="PANTHER" id="PTHR13617">
    <property type="entry name" value="PROTEIN ABHD18"/>
    <property type="match status" value="1"/>
</dbReference>
<sequence>MASLAATNWPKPLVLVPCLSWSTASAVFLQGVMSHSINWDLLEDQYLSDGVYREKLSKMVTIVDEAFLAGKKFAQTYSRNMDHGTNTNTDTKQQNVIIDSLNSNSLKNLDITYKETSGAKLSDVNLNSKNVIKTDVPLNAELKPASDVQGEHLKEDLKRLLEDNKITQVLYDKLTSNKNFELEPKDIEDINKLTDGRIKLLLLKSKDLKQDLRNQTREPSEVKSNASDKSNDIHESRDPINVCENTTNNMAEHRKVDIDIKNKDSSDLTISTNKKEKKPWTVSDLTSDLWVNLPFFKSSGKKIDISKIHWRDREALQFMRGIMDECTHLSNFSVPYDTSLIIAVCAKHDAYVPRDDVGTLEEIWPGAEVRYVDAGHVSAYILHQSLFRSCIMEAFERSKKKWKDGKHF</sequence>
<dbReference type="Proteomes" id="UP001153954">
    <property type="component" value="Unassembled WGS sequence"/>
</dbReference>
<feature type="compositionally biased region" description="Basic and acidic residues" evidence="1">
    <location>
        <begin position="229"/>
        <end position="238"/>
    </location>
</feature>
<accession>A0AAU9U519</accession>
<keyword evidence="2" id="KW-0732">Signal</keyword>
<feature type="chain" id="PRO_5043807173" description="Protein ABHD18" evidence="2">
    <location>
        <begin position="27"/>
        <end position="408"/>
    </location>
</feature>
<dbReference type="PANTHER" id="PTHR13617:SF14">
    <property type="entry name" value="PROTEIN ABHD18"/>
    <property type="match status" value="1"/>
</dbReference>
<evidence type="ECO:0000313" key="3">
    <source>
        <dbReference type="EMBL" id="CAH2093897.1"/>
    </source>
</evidence>
<feature type="signal peptide" evidence="2">
    <location>
        <begin position="1"/>
        <end position="26"/>
    </location>
</feature>
<evidence type="ECO:0000313" key="4">
    <source>
        <dbReference type="Proteomes" id="UP001153954"/>
    </source>
</evidence>
<protein>
    <recommendedName>
        <fullName evidence="5">Protein ABHD18</fullName>
    </recommendedName>
</protein>
<dbReference type="AlphaFoldDB" id="A0AAU9U519"/>
<gene>
    <name evidence="3" type="ORF">EEDITHA_LOCUS9514</name>
</gene>
<reference evidence="3" key="1">
    <citation type="submission" date="2022-03" db="EMBL/GenBank/DDBJ databases">
        <authorList>
            <person name="Tunstrom K."/>
        </authorList>
    </citation>
    <scope>NUCLEOTIDE SEQUENCE</scope>
</reference>